<evidence type="ECO:0000256" key="1">
    <source>
        <dbReference type="SAM" id="MobiDB-lite"/>
    </source>
</evidence>
<dbReference type="PROSITE" id="PS50914">
    <property type="entry name" value="BON"/>
    <property type="match status" value="1"/>
</dbReference>
<evidence type="ECO:0000313" key="4">
    <source>
        <dbReference type="EMBL" id="GFO59127.1"/>
    </source>
</evidence>
<reference evidence="5" key="1">
    <citation type="submission" date="2020-06" db="EMBL/GenBank/DDBJ databases">
        <title>Draft genomic sequence of Geomonas sp. Red330.</title>
        <authorList>
            <person name="Itoh H."/>
            <person name="Zhenxing X."/>
            <person name="Ushijima N."/>
            <person name="Masuda Y."/>
            <person name="Shiratori Y."/>
            <person name="Senoo K."/>
        </authorList>
    </citation>
    <scope>NUCLEOTIDE SEQUENCE [LARGE SCALE GENOMIC DNA]</scope>
    <source>
        <strain evidence="5">Red330</strain>
    </source>
</reference>
<keyword evidence="5" id="KW-1185">Reference proteome</keyword>
<dbReference type="Pfam" id="PF04972">
    <property type="entry name" value="BON"/>
    <property type="match status" value="1"/>
</dbReference>
<comment type="caution">
    <text evidence="4">The sequence shown here is derived from an EMBL/GenBank/DDBJ whole genome shotgun (WGS) entry which is preliminary data.</text>
</comment>
<feature type="region of interest" description="Disordered" evidence="1">
    <location>
        <begin position="26"/>
        <end position="64"/>
    </location>
</feature>
<name>A0A6V8MGN6_9BACT</name>
<dbReference type="InterPro" id="IPR007055">
    <property type="entry name" value="BON_dom"/>
</dbReference>
<evidence type="ECO:0000313" key="5">
    <source>
        <dbReference type="Proteomes" id="UP000556026"/>
    </source>
</evidence>
<dbReference type="Proteomes" id="UP000556026">
    <property type="component" value="Unassembled WGS sequence"/>
</dbReference>
<feature type="signal peptide" evidence="2">
    <location>
        <begin position="1"/>
        <end position="24"/>
    </location>
</feature>
<feature type="region of interest" description="Disordered" evidence="1">
    <location>
        <begin position="125"/>
        <end position="150"/>
    </location>
</feature>
<evidence type="ECO:0000256" key="2">
    <source>
        <dbReference type="SAM" id="SignalP"/>
    </source>
</evidence>
<dbReference type="Gene3D" id="3.30.1340.30">
    <property type="match status" value="1"/>
</dbReference>
<dbReference type="EMBL" id="BLXX01000003">
    <property type="protein sequence ID" value="GFO59127.1"/>
    <property type="molecule type" value="Genomic_DNA"/>
</dbReference>
<feature type="domain" description="BON" evidence="3">
    <location>
        <begin position="61"/>
        <end position="131"/>
    </location>
</feature>
<accession>A0A6V8MGN6</accession>
<gene>
    <name evidence="4" type="ORF">GMST_14520</name>
</gene>
<dbReference type="AlphaFoldDB" id="A0A6V8MGN6"/>
<sequence length="150" mass="16347">MKTNYLLMALALAATLGLSVPAQAAEAKKSTSDAASSADNTKQNRQHAQELTADQQAETPADRKITQQIRQAIVKDKSLSQYAHNVKIITRAGAVTLKGPVRSEKEKQAVEKAAVEVAGKENVKNELTIAHKKEKKSEKKSDKVDKQLEK</sequence>
<protein>
    <recommendedName>
        <fullName evidence="3">BON domain-containing protein</fullName>
    </recommendedName>
</protein>
<organism evidence="4 5">
    <name type="scientific">Geomonas silvestris</name>
    <dbReference type="NCBI Taxonomy" id="2740184"/>
    <lineage>
        <taxon>Bacteria</taxon>
        <taxon>Pseudomonadati</taxon>
        <taxon>Thermodesulfobacteriota</taxon>
        <taxon>Desulfuromonadia</taxon>
        <taxon>Geobacterales</taxon>
        <taxon>Geobacteraceae</taxon>
        <taxon>Geomonas</taxon>
    </lineage>
</organism>
<keyword evidence="2" id="KW-0732">Signal</keyword>
<proteinExistence type="predicted"/>
<dbReference type="RefSeq" id="WP_183353965.1">
    <property type="nucleotide sequence ID" value="NZ_BLXX01000003.1"/>
</dbReference>
<feature type="chain" id="PRO_5028409447" description="BON domain-containing protein" evidence="2">
    <location>
        <begin position="25"/>
        <end position="150"/>
    </location>
</feature>
<evidence type="ECO:0000259" key="3">
    <source>
        <dbReference type="PROSITE" id="PS50914"/>
    </source>
</evidence>